<dbReference type="AlphaFoldDB" id="A0A7Y6NL33"/>
<protein>
    <recommendedName>
        <fullName evidence="3">Right handed beta helix domain-containing protein</fullName>
    </recommendedName>
</protein>
<evidence type="ECO:0008006" key="3">
    <source>
        <dbReference type="Google" id="ProtNLM"/>
    </source>
</evidence>
<dbReference type="InterPro" id="IPR011050">
    <property type="entry name" value="Pectin_lyase_fold/virulence"/>
</dbReference>
<comment type="caution">
    <text evidence="1">The sequence shown here is derived from an EMBL/GenBank/DDBJ whole genome shotgun (WGS) entry which is preliminary data.</text>
</comment>
<sequence>MRRRDLLATSLALLGTGVSARGQTGRGEAVRPVLRVGPAREVRTLREAARLASAGSLVEVDAGIYRGDTAVWERDGVTLRAVGGRVVLDADGASVEGKGTWVVRAANMVVTGFDFTGSRVPSLNGAGIRLDRGSLRVVGCSFIGNEMGILTGNDPATELDVEDSEFARNLVGDGQSHLLYAGTIARLAVKGSYFHDAKVGHLLKTRAALNVISDNRLTDAEGSASYELEFAVGGIAVVTGNRIQQSALTENPVMVSYAAEGYRWPANVLRMHGNTLIDSLPSGGTFVRVAPGPVEVRISGNRVAGNGRWDVGPGAELVDNATIPAPVAR</sequence>
<dbReference type="RefSeq" id="WP_176066824.1">
    <property type="nucleotide sequence ID" value="NZ_JABWMJ010000002.1"/>
</dbReference>
<keyword evidence="2" id="KW-1185">Reference proteome</keyword>
<dbReference type="EMBL" id="JABWMJ010000002">
    <property type="protein sequence ID" value="NUZ05176.1"/>
    <property type="molecule type" value="Genomic_DNA"/>
</dbReference>
<dbReference type="Gene3D" id="2.160.20.10">
    <property type="entry name" value="Single-stranded right-handed beta-helix, Pectin lyase-like"/>
    <property type="match status" value="1"/>
</dbReference>
<organism evidence="1 2">
    <name type="scientific">Piscinibacter koreensis</name>
    <dbReference type="NCBI Taxonomy" id="2742824"/>
    <lineage>
        <taxon>Bacteria</taxon>
        <taxon>Pseudomonadati</taxon>
        <taxon>Pseudomonadota</taxon>
        <taxon>Betaproteobacteria</taxon>
        <taxon>Burkholderiales</taxon>
        <taxon>Sphaerotilaceae</taxon>
        <taxon>Piscinibacter</taxon>
    </lineage>
</organism>
<gene>
    <name evidence="1" type="ORF">HQN59_05300</name>
</gene>
<dbReference type="Proteomes" id="UP000529637">
    <property type="component" value="Unassembled WGS sequence"/>
</dbReference>
<name>A0A7Y6NL33_9BURK</name>
<reference evidence="1 2" key="1">
    <citation type="submission" date="2020-06" db="EMBL/GenBank/DDBJ databases">
        <title>Schlegella sp. ID0723 isolated from air conditioner.</title>
        <authorList>
            <person name="Kim D.Y."/>
            <person name="Kim D.-U."/>
        </authorList>
    </citation>
    <scope>NUCLEOTIDE SEQUENCE [LARGE SCALE GENOMIC DNA]</scope>
    <source>
        <strain evidence="1 2">ID0723</strain>
    </source>
</reference>
<evidence type="ECO:0000313" key="2">
    <source>
        <dbReference type="Proteomes" id="UP000529637"/>
    </source>
</evidence>
<dbReference type="InterPro" id="IPR012334">
    <property type="entry name" value="Pectin_lyas_fold"/>
</dbReference>
<accession>A0A7Y6NL33</accession>
<proteinExistence type="predicted"/>
<dbReference type="SUPFAM" id="SSF51126">
    <property type="entry name" value="Pectin lyase-like"/>
    <property type="match status" value="1"/>
</dbReference>
<evidence type="ECO:0000313" key="1">
    <source>
        <dbReference type="EMBL" id="NUZ05176.1"/>
    </source>
</evidence>